<sequence>MVEVLQNLTNLQFIDNRIDELRRLRGDLPEEILDIETEITRLETRIKRAKAEIKDLTVENSNLELEITEADSLVEKYEEQQLTVRNNREYDALTKEIETQKKIKENAQSRLEEIALQKEELENTVAENEVKLEETKNLLKEKKENLDKLIESTRKEEEELHKKREEAVEKLDQRYLRSYERLRKGLNNGMAVVPMEKGSSLGMMLPPQVQVEVRRKNKIIFDENSGRIVVDPSFFDEARKQLNLN</sequence>
<comment type="caution">
    <text evidence="3">The sequence shown here is derived from an EMBL/GenBank/DDBJ whole genome shotgun (WGS) entry which is preliminary data.</text>
</comment>
<evidence type="ECO:0000313" key="3">
    <source>
        <dbReference type="EMBL" id="MBP3192850.1"/>
    </source>
</evidence>
<dbReference type="Gene3D" id="1.10.287.1490">
    <property type="match status" value="1"/>
</dbReference>
<accession>A0A8J7RJE6</accession>
<feature type="domain" description="CT398-like coiled coil hairpin" evidence="2">
    <location>
        <begin position="11"/>
        <end position="184"/>
    </location>
</feature>
<dbReference type="PANTHER" id="PTHR39082">
    <property type="entry name" value="PHOSPHOLIPASE C-BETA-2-RELATED"/>
    <property type="match status" value="1"/>
</dbReference>
<feature type="coiled-coil region" evidence="1">
    <location>
        <begin position="32"/>
        <end position="174"/>
    </location>
</feature>
<evidence type="ECO:0000259" key="2">
    <source>
        <dbReference type="Pfam" id="PF24481"/>
    </source>
</evidence>
<dbReference type="Pfam" id="PF24481">
    <property type="entry name" value="CT398_CC"/>
    <property type="match status" value="1"/>
</dbReference>
<dbReference type="EMBL" id="JAFIDN010000006">
    <property type="protein sequence ID" value="MBP3192850.1"/>
    <property type="molecule type" value="Genomic_DNA"/>
</dbReference>
<dbReference type="InterPro" id="IPR052376">
    <property type="entry name" value="Oxidative_Scav/Glycosyltrans"/>
</dbReference>
<dbReference type="RefSeq" id="WP_210511950.1">
    <property type="nucleotide sequence ID" value="NZ_JAFIDN010000006.1"/>
</dbReference>
<keyword evidence="1" id="KW-0175">Coiled coil</keyword>
<dbReference type="PANTHER" id="PTHR39082:SF1">
    <property type="entry name" value="SCAVENGER RECEPTOR CLASS A MEMBER 3"/>
    <property type="match status" value="1"/>
</dbReference>
<proteinExistence type="predicted"/>
<dbReference type="Proteomes" id="UP000673975">
    <property type="component" value="Unassembled WGS sequence"/>
</dbReference>
<evidence type="ECO:0000256" key="1">
    <source>
        <dbReference type="SAM" id="Coils"/>
    </source>
</evidence>
<dbReference type="InterPro" id="IPR056003">
    <property type="entry name" value="CT398_CC_hairpin"/>
</dbReference>
<protein>
    <recommendedName>
        <fullName evidence="2">CT398-like coiled coil hairpin domain-containing protein</fullName>
    </recommendedName>
</protein>
<name>A0A8J7RJE6_9BACT</name>
<organism evidence="3 4">
    <name type="scientific">Natronogracilivirga saccharolytica</name>
    <dbReference type="NCBI Taxonomy" id="2812953"/>
    <lineage>
        <taxon>Bacteria</taxon>
        <taxon>Pseudomonadati</taxon>
        <taxon>Balneolota</taxon>
        <taxon>Balneolia</taxon>
        <taxon>Balneolales</taxon>
        <taxon>Cyclonatronaceae</taxon>
        <taxon>Natronogracilivirga</taxon>
    </lineage>
</organism>
<keyword evidence="4" id="KW-1185">Reference proteome</keyword>
<gene>
    <name evidence="3" type="ORF">NATSA_09265</name>
</gene>
<dbReference type="AlphaFoldDB" id="A0A8J7RJE6"/>
<reference evidence="3" key="1">
    <citation type="submission" date="2021-02" db="EMBL/GenBank/DDBJ databases">
        <title>Natronogracilivirga saccharolytica gen. nov. sp. nov. a new anaerobic, haloalkiliphilic carbohydrate-fermenting bacterium from soda lake and proposing of Cyclonatronumiaceae fam. nov. in the phylum Balneolaeota.</title>
        <authorList>
            <person name="Zhilina T.N."/>
            <person name="Sorokin D.Y."/>
            <person name="Zavarzina D.G."/>
            <person name="Toshchakov S.V."/>
            <person name="Kublanov I.V."/>
        </authorList>
    </citation>
    <scope>NUCLEOTIDE SEQUENCE</scope>
    <source>
        <strain evidence="3">Z-1702</strain>
    </source>
</reference>
<evidence type="ECO:0000313" key="4">
    <source>
        <dbReference type="Proteomes" id="UP000673975"/>
    </source>
</evidence>